<keyword evidence="4" id="KW-1185">Reference proteome</keyword>
<dbReference type="GO" id="GO:0005886">
    <property type="term" value="C:plasma membrane"/>
    <property type="evidence" value="ECO:0007669"/>
    <property type="project" value="TreeGrafter"/>
</dbReference>
<dbReference type="GO" id="GO:0005524">
    <property type="term" value="F:ATP binding"/>
    <property type="evidence" value="ECO:0007669"/>
    <property type="project" value="UniProtKB-UniRule"/>
</dbReference>
<dbReference type="Gene3D" id="1.10.510.10">
    <property type="entry name" value="Transferase(Phosphotransferase) domain 1"/>
    <property type="match status" value="3"/>
</dbReference>
<dbReference type="PANTHER" id="PTHR27003">
    <property type="entry name" value="OS07G0166700 PROTEIN"/>
    <property type="match status" value="1"/>
</dbReference>
<dbReference type="InterPro" id="IPR011009">
    <property type="entry name" value="Kinase-like_dom_sf"/>
</dbReference>
<name>A0AAQ3RXK9_VIGMU</name>
<dbReference type="FunFam" id="1.10.510.10:FF:000920">
    <property type="entry name" value="Receptor-like protein kinase ANXUR2"/>
    <property type="match status" value="2"/>
</dbReference>
<dbReference type="InterPro" id="IPR017441">
    <property type="entry name" value="Protein_kinase_ATP_BS"/>
</dbReference>
<proteinExistence type="predicted"/>
<feature type="domain" description="Protein kinase" evidence="2">
    <location>
        <begin position="661"/>
        <end position="925"/>
    </location>
</feature>
<feature type="domain" description="Protein kinase" evidence="2">
    <location>
        <begin position="39"/>
        <end position="302"/>
    </location>
</feature>
<organism evidence="3 4">
    <name type="scientific">Vigna mungo</name>
    <name type="common">Black gram</name>
    <name type="synonym">Phaseolus mungo</name>
    <dbReference type="NCBI Taxonomy" id="3915"/>
    <lineage>
        <taxon>Eukaryota</taxon>
        <taxon>Viridiplantae</taxon>
        <taxon>Streptophyta</taxon>
        <taxon>Embryophyta</taxon>
        <taxon>Tracheophyta</taxon>
        <taxon>Spermatophyta</taxon>
        <taxon>Magnoliopsida</taxon>
        <taxon>eudicotyledons</taxon>
        <taxon>Gunneridae</taxon>
        <taxon>Pentapetalae</taxon>
        <taxon>rosids</taxon>
        <taxon>fabids</taxon>
        <taxon>Fabales</taxon>
        <taxon>Fabaceae</taxon>
        <taxon>Papilionoideae</taxon>
        <taxon>50 kb inversion clade</taxon>
        <taxon>NPAAA clade</taxon>
        <taxon>indigoferoid/millettioid clade</taxon>
        <taxon>Phaseoleae</taxon>
        <taxon>Vigna</taxon>
    </lineage>
</organism>
<dbReference type="AlphaFoldDB" id="A0AAQ3RXK9"/>
<evidence type="ECO:0000256" key="1">
    <source>
        <dbReference type="PROSITE-ProRule" id="PRU10141"/>
    </source>
</evidence>
<dbReference type="InterPro" id="IPR001245">
    <property type="entry name" value="Ser-Thr/Tyr_kinase_cat_dom"/>
</dbReference>
<reference evidence="3 4" key="1">
    <citation type="journal article" date="2023" name="Life. Sci Alliance">
        <title>Evolutionary insights into 3D genome organization and epigenetic landscape of Vigna mungo.</title>
        <authorList>
            <person name="Junaid A."/>
            <person name="Singh B."/>
            <person name="Bhatia S."/>
        </authorList>
    </citation>
    <scope>NUCLEOTIDE SEQUENCE [LARGE SCALE GENOMIC DNA]</scope>
    <source>
        <strain evidence="3">Urdbean</strain>
    </source>
</reference>
<dbReference type="PANTHER" id="PTHR27003:SF303">
    <property type="entry name" value="TYROSINE KINASE FAMILY PROTEIN"/>
    <property type="match status" value="1"/>
</dbReference>
<dbReference type="GO" id="GO:0004714">
    <property type="term" value="F:transmembrane receptor protein tyrosine kinase activity"/>
    <property type="evidence" value="ECO:0007669"/>
    <property type="project" value="InterPro"/>
</dbReference>
<dbReference type="GO" id="GO:0009506">
    <property type="term" value="C:plasmodesma"/>
    <property type="evidence" value="ECO:0007669"/>
    <property type="project" value="TreeGrafter"/>
</dbReference>
<dbReference type="FunFam" id="3.30.200.20:FF:000742">
    <property type="entry name" value="Receptor-like protein kinase ANXUR2"/>
    <property type="match status" value="1"/>
</dbReference>
<evidence type="ECO:0000313" key="3">
    <source>
        <dbReference type="EMBL" id="WVZ07996.1"/>
    </source>
</evidence>
<dbReference type="Pfam" id="PF07714">
    <property type="entry name" value="PK_Tyr_Ser-Thr"/>
    <property type="match status" value="4"/>
</dbReference>
<evidence type="ECO:0000259" key="2">
    <source>
        <dbReference type="PROSITE" id="PS50011"/>
    </source>
</evidence>
<dbReference type="SUPFAM" id="SSF56112">
    <property type="entry name" value="Protein kinase-like (PK-like)"/>
    <property type="match status" value="3"/>
</dbReference>
<dbReference type="Proteomes" id="UP001374535">
    <property type="component" value="Chromosome 6"/>
</dbReference>
<protein>
    <recommendedName>
        <fullName evidence="2">Protein kinase domain-containing protein</fullName>
    </recommendedName>
</protein>
<sequence length="953" mass="108723">MFMKCLGNTSSSKKQYQTVIEELCHQFSLAEIRKSTNNFDRKRLIGRGGFGEVYKGYLQHYAVSNYIVAVKRFSVEHSEVFKNEIELLCQLRHPNCVSLIGFCNHKKEKIVVYEYMSNESLDRHLQRGELSWKQRLEICTGAARGLHYLHAGAKRTIIHRIVKPRTILLDDNMHPKLTGFCISVKGSRLMSKPKPIKVDVVAGTPGYMARELFTDDAITDKSDVYSFGMVLLEVVCGRKYIRTPAEREFLEKPVEEKVDASIKGKIAPKCWEVFIDITKRCVMYEPDERPTMGEVEVQLEYALSLQEQADIINTNGDYTLFSTTVIHPGAELIDSTEDSDTEEMFLQFLQAVKDLSQIGTMFLSCLGMCCWKPTSNTDSSLRQFSTVIQELCHQFSLADLRKATNNFDLNRVIGNGMFSEVYKGYLQHNGASDYTVAIKRFNDQGWEAFNKEIELLCQLRHPRYKHLQDAELSWKKRLEICIGVASGLHYLHTGAKRSIFHCTLGPSNILLDDHMEPKLAGFGVSVQGSRFKSKQKQVNVEHAIGSWIYMATEYVMDGTITDKWDVFSFGLVLLVVVCRRTYYLITLSEKELLENPVEEKIDPIIKGKIAPDCWQVFVDVMMNCLKYEADERPTMGEIEAPVFELEQTVSEMNAWKATDNFDLNRVIGRGLFSEVYKGCLQHNGASDYKVAIKRFNDQGWEAFNKEIELLCQLHHPRCVSLIGFCNHENEKILVYEFMSNGSLKEQLQDGKLSWKKRLEICIGVARGLHYIHTGAKRTIFHCILSPGTILLDDHMEPKLSGFGVSLQGSRFMSKQKQISVEHVMGTWGFMATQFVRDGTITAKWDVFIFGLVLLDVVCRRMSITLAEKEFLENPIEEKIHPILKGKIAPDCWQVFGDVVVNCLKYEPDERPTMGEVEVQLEHALSMQERADITNSNCDYTLLSKTIIPLGNST</sequence>
<dbReference type="Gene3D" id="3.30.200.20">
    <property type="entry name" value="Phosphorylase Kinase, domain 1"/>
    <property type="match status" value="3"/>
</dbReference>
<dbReference type="EMBL" id="CP144695">
    <property type="protein sequence ID" value="WVZ07996.1"/>
    <property type="molecule type" value="Genomic_DNA"/>
</dbReference>
<dbReference type="InterPro" id="IPR045272">
    <property type="entry name" value="ANXUR1/2-like"/>
</dbReference>
<feature type="domain" description="Protein kinase" evidence="2">
    <location>
        <begin position="407"/>
        <end position="643"/>
    </location>
</feature>
<feature type="binding site" evidence="1">
    <location>
        <position position="693"/>
    </location>
    <ligand>
        <name>ATP</name>
        <dbReference type="ChEBI" id="CHEBI:30616"/>
    </ligand>
</feature>
<dbReference type="InterPro" id="IPR000719">
    <property type="entry name" value="Prot_kinase_dom"/>
</dbReference>
<keyword evidence="1" id="KW-0067">ATP-binding</keyword>
<keyword evidence="1" id="KW-0547">Nucleotide-binding</keyword>
<feature type="binding site" evidence="1">
    <location>
        <position position="439"/>
    </location>
    <ligand>
        <name>ATP</name>
        <dbReference type="ChEBI" id="CHEBI:30616"/>
    </ligand>
</feature>
<accession>A0AAQ3RXK9</accession>
<gene>
    <name evidence="3" type="ORF">V8G54_021342</name>
</gene>
<dbReference type="PROSITE" id="PS50011">
    <property type="entry name" value="PROTEIN_KINASE_DOM"/>
    <property type="match status" value="3"/>
</dbReference>
<evidence type="ECO:0000313" key="4">
    <source>
        <dbReference type="Proteomes" id="UP001374535"/>
    </source>
</evidence>
<feature type="binding site" evidence="1">
    <location>
        <position position="71"/>
    </location>
    <ligand>
        <name>ATP</name>
        <dbReference type="ChEBI" id="CHEBI:30616"/>
    </ligand>
</feature>
<dbReference type="PROSITE" id="PS00107">
    <property type="entry name" value="PROTEIN_KINASE_ATP"/>
    <property type="match status" value="3"/>
</dbReference>